<evidence type="ECO:0000313" key="9">
    <source>
        <dbReference type="Proteomes" id="UP000697297"/>
    </source>
</evidence>
<keyword evidence="4" id="KW-0862">Zinc</keyword>
<dbReference type="GO" id="GO:0008270">
    <property type="term" value="F:zinc ion binding"/>
    <property type="evidence" value="ECO:0007669"/>
    <property type="project" value="InterPro"/>
</dbReference>
<evidence type="ECO:0000313" key="7">
    <source>
        <dbReference type="EMBL" id="KAG7730713.1"/>
    </source>
</evidence>
<dbReference type="AlphaFoldDB" id="A0AAN6DC96"/>
<accession>A0AAN6DC96</accession>
<name>A0AAN6DC96_9ASCO</name>
<comment type="similarity">
    <text evidence="2">Belongs to the DODA-type extradiol aromatic ring-opening dioxygenase family.</text>
</comment>
<comment type="caution">
    <text evidence="7">The sequence shown here is derived from an EMBL/GenBank/DDBJ whole genome shotgun (WGS) entry which is preliminary data.</text>
</comment>
<gene>
    <name evidence="7" type="ORF">KL933_000508</name>
    <name evidence="8" type="ORF">KL946_000507</name>
</gene>
<dbReference type="GO" id="GO:0016702">
    <property type="term" value="F:oxidoreductase activity, acting on single donors with incorporation of molecular oxygen, incorporation of two atoms of oxygen"/>
    <property type="evidence" value="ECO:0007669"/>
    <property type="project" value="UniProtKB-ARBA"/>
</dbReference>
<dbReference type="Gene3D" id="3.40.830.10">
    <property type="entry name" value="LigB-like"/>
    <property type="match status" value="1"/>
</dbReference>
<evidence type="ECO:0000256" key="3">
    <source>
        <dbReference type="ARBA" id="ARBA00022723"/>
    </source>
</evidence>
<dbReference type="InterPro" id="IPR014436">
    <property type="entry name" value="Extradiol_dOase_DODA"/>
</dbReference>
<keyword evidence="9" id="KW-1185">Reference proteome</keyword>
<feature type="domain" description="Extradiol ring-cleavage dioxygenase class III enzyme subunit B" evidence="6">
    <location>
        <begin position="4"/>
        <end position="271"/>
    </location>
</feature>
<evidence type="ECO:0000256" key="5">
    <source>
        <dbReference type="ARBA" id="ARBA00023002"/>
    </source>
</evidence>
<reference evidence="7 9" key="1">
    <citation type="journal article" date="2021" name="G3 (Bethesda)">
        <title>Genomic diversity, chromosomal rearrangements, and interspecies hybridization in the ogataea polymorpha species complex.</title>
        <authorList>
            <person name="Hanson S.J."/>
            <person name="Cinneide E.O."/>
            <person name="Salzberg L.I."/>
            <person name="Wolfe K.H."/>
            <person name="McGowan J."/>
            <person name="Fitzpatrick D.A."/>
            <person name="Matlin K."/>
        </authorList>
    </citation>
    <scope>NUCLEOTIDE SEQUENCE</scope>
    <source>
        <strain evidence="8">81-436-3</strain>
        <strain evidence="7">83-405-1</strain>
    </source>
</reference>
<proteinExistence type="inferred from homology"/>
<sequence>MLPVYFISHGGPTFADKGHAGSEVGAWDTVHKLGPQIVSSKPDYVICISAHWDTHSNVLVSSNEGENPLVYDFYNFPRKYYETKFHTLGSPAFAKEIVKTLQNKGIPAAVESRGLDHGVWTPLRVAFGNPDVQDTKRLDLEIPLIQVSLPASPKILDSYRLGEALYDLRAKNVAIICSGMSVHNLQDMPRAMGSGSSEPLPYVKPFNSWLTNTLTQGGGLSDLQKLETDPQLNKLYRAAHPTPEHFLPLAVALGAARKGKCEVLHTAATYSLGWNIYKFI</sequence>
<dbReference type="PIRSF" id="PIRSF006157">
    <property type="entry name" value="Doxgns_DODA"/>
    <property type="match status" value="1"/>
</dbReference>
<comment type="cofactor">
    <cofactor evidence="1">
        <name>Zn(2+)</name>
        <dbReference type="ChEBI" id="CHEBI:29105"/>
    </cofactor>
</comment>
<dbReference type="PANTHER" id="PTHR30096:SF0">
    <property type="entry name" value="4,5-DOPA DIOXYGENASE EXTRADIOL-LIKE PROTEIN"/>
    <property type="match status" value="1"/>
</dbReference>
<protein>
    <recommendedName>
        <fullName evidence="6">Extradiol ring-cleavage dioxygenase class III enzyme subunit B domain-containing protein</fullName>
    </recommendedName>
</protein>
<dbReference type="GO" id="GO:0008198">
    <property type="term" value="F:ferrous iron binding"/>
    <property type="evidence" value="ECO:0007669"/>
    <property type="project" value="InterPro"/>
</dbReference>
<dbReference type="Pfam" id="PF02900">
    <property type="entry name" value="LigB"/>
    <property type="match status" value="1"/>
</dbReference>
<evidence type="ECO:0000313" key="8">
    <source>
        <dbReference type="EMBL" id="KAG7769224.1"/>
    </source>
</evidence>
<evidence type="ECO:0000259" key="6">
    <source>
        <dbReference type="Pfam" id="PF02900"/>
    </source>
</evidence>
<dbReference type="SUPFAM" id="SSF53213">
    <property type="entry name" value="LigB-like"/>
    <property type="match status" value="1"/>
</dbReference>
<dbReference type="Proteomes" id="UP000738402">
    <property type="component" value="Unassembled WGS sequence"/>
</dbReference>
<dbReference type="EMBL" id="JAHLUH010000001">
    <property type="protein sequence ID" value="KAG7730713.1"/>
    <property type="molecule type" value="Genomic_DNA"/>
</dbReference>
<dbReference type="PANTHER" id="PTHR30096">
    <property type="entry name" value="4,5-DOPA DIOXYGENASE EXTRADIOL-LIKE PROTEIN"/>
    <property type="match status" value="1"/>
</dbReference>
<dbReference type="InterPro" id="IPR004183">
    <property type="entry name" value="Xdiol_dOase_suB"/>
</dbReference>
<dbReference type="EMBL" id="JAHLUN010000001">
    <property type="protein sequence ID" value="KAG7769224.1"/>
    <property type="molecule type" value="Genomic_DNA"/>
</dbReference>
<evidence type="ECO:0000256" key="2">
    <source>
        <dbReference type="ARBA" id="ARBA00007581"/>
    </source>
</evidence>
<evidence type="ECO:0000256" key="1">
    <source>
        <dbReference type="ARBA" id="ARBA00001947"/>
    </source>
</evidence>
<keyword evidence="3" id="KW-0479">Metal-binding</keyword>
<organism evidence="7 10">
    <name type="scientific">Ogataea haglerorum</name>
    <dbReference type="NCBI Taxonomy" id="1937702"/>
    <lineage>
        <taxon>Eukaryota</taxon>
        <taxon>Fungi</taxon>
        <taxon>Dikarya</taxon>
        <taxon>Ascomycota</taxon>
        <taxon>Saccharomycotina</taxon>
        <taxon>Pichiomycetes</taxon>
        <taxon>Pichiales</taxon>
        <taxon>Pichiaceae</taxon>
        <taxon>Ogataea</taxon>
    </lineage>
</organism>
<evidence type="ECO:0000313" key="10">
    <source>
        <dbReference type="Proteomes" id="UP000738402"/>
    </source>
</evidence>
<evidence type="ECO:0000256" key="4">
    <source>
        <dbReference type="ARBA" id="ARBA00022833"/>
    </source>
</evidence>
<dbReference type="Proteomes" id="UP000697297">
    <property type="component" value="Unassembled WGS sequence"/>
</dbReference>
<keyword evidence="5" id="KW-0560">Oxidoreductase</keyword>
<dbReference type="CDD" id="cd07363">
    <property type="entry name" value="45_DOPA_Dioxygenase"/>
    <property type="match status" value="1"/>
</dbReference>